<gene>
    <name evidence="1" type="ordered locus">Hsero_2913</name>
</gene>
<dbReference type="RefSeq" id="WP_013234875.1">
    <property type="nucleotide sequence ID" value="NC_014323.1"/>
</dbReference>
<accession>D8IZR2</accession>
<protein>
    <submittedName>
        <fullName evidence="1">Uncharacterized protein</fullName>
    </submittedName>
</protein>
<dbReference type="AlphaFoldDB" id="D8IZR2"/>
<reference evidence="1 2" key="1">
    <citation type="submission" date="2010-04" db="EMBL/GenBank/DDBJ databases">
        <title>The genome of Herbaspirillum seropedicae SmR1, an endophytic, nitrogen-fixing, plant-growth promoting beta-Proteobacteria.</title>
        <authorList>
            <person name="Pedrosa F.O."/>
            <person name="Monteiro R.A."/>
            <person name="Wassem R."/>
            <person name="Cruz L.M."/>
            <person name="Ayub R.A."/>
            <person name="Colauto N.B."/>
            <person name="Fernandez M.A."/>
            <person name="Fungaro M.H.P."/>
            <person name="Grisard E.C."/>
            <person name="Hungria M."/>
            <person name="Madeira H.M.F."/>
            <person name="Nodari R.O."/>
            <person name="Osaku C.A."/>
            <person name="Petzl-Erler M.L."/>
            <person name="Terenzi H."/>
            <person name="Vieira L.G.E."/>
            <person name="Almeida M.I.M."/>
            <person name="Alves L.R."/>
            <person name="Arantes O.M.N."/>
            <person name="Balsanelli E."/>
            <person name="Barcellos F.G."/>
            <person name="Baura V.A."/>
            <person name="Binde D.R."/>
            <person name="Campo R.J."/>
            <person name="Chubatsu L.S."/>
            <person name="Chueire L.M.O."/>
            <person name="Ciferri R.R."/>
            <person name="Correa L.C."/>
            <person name="da Conceicao Silva J.L."/>
            <person name="Dabul A.N.G."/>
            <person name="Dambros B.P."/>
            <person name="Faoro H."/>
            <person name="Favetti A."/>
            <person name="Friedermann G."/>
            <person name="Furlaneto M.C."/>
            <person name="Gasques L.S."/>
            <person name="Gimenes C.C.T."/>
            <person name="Gioppo N.M.R."/>
            <person name="Glienke-Blanco C."/>
            <person name="Godoy L.P."/>
            <person name="Guerra M.P."/>
            <person name="Karp S."/>
            <person name="Kava-Cordeiro V."/>
            <person name="Margarido V.P."/>
            <person name="Mathioni S.M."/>
            <person name="Menck-Soares M.A."/>
            <person name="Murace N.K."/>
            <person name="Nicolas M.F."/>
            <person name="Oliveira C.E.C."/>
            <person name="Pagnan N.A.B."/>
            <person name="Pamphile J.A."/>
            <person name="Patussi E.V."/>
            <person name="Pereira L.F.P."/>
            <person name="Pereira-Ferrari L."/>
            <person name="Pinto F.G.S."/>
            <person name="Precoma C."/>
            <person name="Prioli A.J."/>
            <person name="Prioli S.M.A.P."/>
            <person name="Raittz R.T."/>
            <person name="Ramos H.J.O."/>
            <person name="Ribeiro E.M.S.F."/>
            <person name="Rigo L.U."/>
            <person name="Rocha C.L.M.S.C."/>
            <person name="Rocha S.N."/>
            <person name="Santos K."/>
            <person name="Satori D."/>
            <person name="Silva A.G."/>
            <person name="Simao R.C.G."/>
            <person name="Soares M.A.M."/>
            <person name="Souza E.M."/>
            <person name="Steffens M.B.R."/>
            <person name="Steindel M."/>
            <person name="Tadra-Sfeir M.Z."/>
            <person name="Takahashi E.K."/>
            <person name="Torres R.A."/>
            <person name="Valle J.S."/>
            <person name="Vernal J.I."/>
            <person name="Vilas-Boas L.A."/>
            <person name="Watanabe M.A.E."/>
            <person name="Weiss V.A."/>
            <person name="Yates M.A."/>
            <person name="Souza E.M."/>
        </authorList>
    </citation>
    <scope>NUCLEOTIDE SEQUENCE [LARGE SCALE GENOMIC DNA]</scope>
    <source>
        <strain evidence="1 2">SmR1</strain>
    </source>
</reference>
<dbReference type="KEGG" id="hse:Hsero_2913"/>
<dbReference type="GeneID" id="29391220"/>
<sequence length="284" mass="32175">MSRYLFLIMTFWLALPAITYAQRSEIQMPSSIAIRANEPSKAFIDQAPSAIKVIKQPAGINFYLMQWGGAQLGDVHIHHGAASVQIPDVRVLQGEEDAQFPEEHIANWKIYIGLSSGSVMSHEQARNKIYAILAALEKKAWRVLIDPDDPRLTGKERFDYVTGQSPASGLNIDYVPTLDEWMRLEDLSHWSFYADGVFLTVTMQRDQGALDVSRPGHYILVLNLMGENEGFRAFVPPKARTNWRNELPSLWKALNERRTQREAQALVAGKKINTSYQDPPLPKR</sequence>
<dbReference type="OrthoDB" id="9008569at2"/>
<organism evidence="1 2">
    <name type="scientific">Herbaspirillum seropedicae (strain SmR1)</name>
    <dbReference type="NCBI Taxonomy" id="757424"/>
    <lineage>
        <taxon>Bacteria</taxon>
        <taxon>Pseudomonadati</taxon>
        <taxon>Pseudomonadota</taxon>
        <taxon>Betaproteobacteria</taxon>
        <taxon>Burkholderiales</taxon>
        <taxon>Oxalobacteraceae</taxon>
        <taxon>Herbaspirillum</taxon>
    </lineage>
</organism>
<name>D8IZR2_HERSS</name>
<proteinExistence type="predicted"/>
<dbReference type="EMBL" id="CP002039">
    <property type="protein sequence ID" value="ADJ64402.1"/>
    <property type="molecule type" value="Genomic_DNA"/>
</dbReference>
<keyword evidence="2" id="KW-1185">Reference proteome</keyword>
<dbReference type="HOGENOM" id="CLU_078430_0_0_4"/>
<evidence type="ECO:0000313" key="1">
    <source>
        <dbReference type="EMBL" id="ADJ64402.1"/>
    </source>
</evidence>
<dbReference type="Proteomes" id="UP000000329">
    <property type="component" value="Chromosome"/>
</dbReference>
<evidence type="ECO:0000313" key="2">
    <source>
        <dbReference type="Proteomes" id="UP000000329"/>
    </source>
</evidence>